<dbReference type="Gene3D" id="1.20.1560.10">
    <property type="entry name" value="ABC transporter type 1, transmembrane domain"/>
    <property type="match status" value="1"/>
</dbReference>
<accession>A0ABT0DB14</accession>
<evidence type="ECO:0000256" key="1">
    <source>
        <dbReference type="ARBA" id="ARBA00004651"/>
    </source>
</evidence>
<evidence type="ECO:0000256" key="8">
    <source>
        <dbReference type="SAM" id="Phobius"/>
    </source>
</evidence>
<dbReference type="SMART" id="SM00382">
    <property type="entry name" value="AAA"/>
    <property type="match status" value="1"/>
</dbReference>
<dbReference type="InterPro" id="IPR011527">
    <property type="entry name" value="ABC1_TM_dom"/>
</dbReference>
<dbReference type="PROSITE" id="PS50893">
    <property type="entry name" value="ABC_TRANSPORTER_2"/>
    <property type="match status" value="1"/>
</dbReference>
<comment type="similarity">
    <text evidence="2">Belongs to the ABC transporter superfamily.</text>
</comment>
<dbReference type="EMBL" id="JALKCH010000005">
    <property type="protein sequence ID" value="MCK0197137.1"/>
    <property type="molecule type" value="Genomic_DNA"/>
</dbReference>
<gene>
    <name evidence="11" type="ORF">MWN34_09455</name>
</gene>
<keyword evidence="7 8" id="KW-0472">Membrane</keyword>
<evidence type="ECO:0000256" key="4">
    <source>
        <dbReference type="ARBA" id="ARBA00022741"/>
    </source>
</evidence>
<comment type="subcellular location">
    <subcellularLocation>
        <location evidence="1">Cell membrane</location>
        <topology evidence="1">Multi-pass membrane protein</topology>
    </subcellularLocation>
</comment>
<evidence type="ECO:0000313" key="12">
    <source>
        <dbReference type="Proteomes" id="UP001203284"/>
    </source>
</evidence>
<keyword evidence="3 8" id="KW-0812">Transmembrane</keyword>
<feature type="transmembrane region" description="Helical" evidence="8">
    <location>
        <begin position="261"/>
        <end position="280"/>
    </location>
</feature>
<feature type="domain" description="ABC transporter" evidence="9">
    <location>
        <begin position="349"/>
        <end position="564"/>
    </location>
</feature>
<dbReference type="InterPro" id="IPR036640">
    <property type="entry name" value="ABC1_TM_sf"/>
</dbReference>
<dbReference type="Pfam" id="PF00005">
    <property type="entry name" value="ABC_tran"/>
    <property type="match status" value="1"/>
</dbReference>
<dbReference type="InterPro" id="IPR003593">
    <property type="entry name" value="AAA+_ATPase"/>
</dbReference>
<evidence type="ECO:0000256" key="3">
    <source>
        <dbReference type="ARBA" id="ARBA00022692"/>
    </source>
</evidence>
<feature type="transmembrane region" description="Helical" evidence="8">
    <location>
        <begin position="148"/>
        <end position="169"/>
    </location>
</feature>
<feature type="domain" description="ABC transmembrane type-1" evidence="10">
    <location>
        <begin position="33"/>
        <end position="317"/>
    </location>
</feature>
<dbReference type="PANTHER" id="PTHR24221">
    <property type="entry name" value="ATP-BINDING CASSETTE SUB-FAMILY B"/>
    <property type="match status" value="1"/>
</dbReference>
<keyword evidence="4" id="KW-0547">Nucleotide-binding</keyword>
<dbReference type="PROSITE" id="PS00211">
    <property type="entry name" value="ABC_TRANSPORTER_1"/>
    <property type="match status" value="1"/>
</dbReference>
<evidence type="ECO:0000313" key="11">
    <source>
        <dbReference type="EMBL" id="MCK0197137.1"/>
    </source>
</evidence>
<feature type="transmembrane region" description="Helical" evidence="8">
    <location>
        <begin position="51"/>
        <end position="72"/>
    </location>
</feature>
<dbReference type="PANTHER" id="PTHR24221:SF590">
    <property type="entry name" value="COMPONENT LINKED WITH THE ASSEMBLY OF CYTOCHROME' TRANSPORT TRANSMEMBRANE ATP-BINDING PROTEIN ABC TRANSPORTER CYDD-RELATED"/>
    <property type="match status" value="1"/>
</dbReference>
<comment type="caution">
    <text evidence="11">The sequence shown here is derived from an EMBL/GenBank/DDBJ whole genome shotgun (WGS) entry which is preliminary data.</text>
</comment>
<evidence type="ECO:0000256" key="7">
    <source>
        <dbReference type="ARBA" id="ARBA00023136"/>
    </source>
</evidence>
<keyword evidence="6 8" id="KW-1133">Transmembrane helix</keyword>
<dbReference type="InterPro" id="IPR039421">
    <property type="entry name" value="Type_1_exporter"/>
</dbReference>
<dbReference type="SUPFAM" id="SSF90123">
    <property type="entry name" value="ABC transporter transmembrane region"/>
    <property type="match status" value="1"/>
</dbReference>
<feature type="transmembrane region" description="Helical" evidence="8">
    <location>
        <begin position="286"/>
        <end position="308"/>
    </location>
</feature>
<dbReference type="InterPro" id="IPR017871">
    <property type="entry name" value="ABC_transporter-like_CS"/>
</dbReference>
<dbReference type="InterPro" id="IPR027417">
    <property type="entry name" value="P-loop_NTPase"/>
</dbReference>
<dbReference type="RefSeq" id="WP_247028736.1">
    <property type="nucleotide sequence ID" value="NZ_JALKCH010000005.1"/>
</dbReference>
<proteinExistence type="inferred from homology"/>
<dbReference type="InterPro" id="IPR003439">
    <property type="entry name" value="ABC_transporter-like_ATP-bd"/>
</dbReference>
<evidence type="ECO:0000256" key="5">
    <source>
        <dbReference type="ARBA" id="ARBA00022840"/>
    </source>
</evidence>
<feature type="transmembrane region" description="Helical" evidence="8">
    <location>
        <begin position="27"/>
        <end position="45"/>
    </location>
</feature>
<dbReference type="Proteomes" id="UP001203284">
    <property type="component" value="Unassembled WGS sequence"/>
</dbReference>
<feature type="transmembrane region" description="Helical" evidence="8">
    <location>
        <begin position="175"/>
        <end position="193"/>
    </location>
</feature>
<keyword evidence="12" id="KW-1185">Reference proteome</keyword>
<dbReference type="GO" id="GO:0005524">
    <property type="term" value="F:ATP binding"/>
    <property type="evidence" value="ECO:0007669"/>
    <property type="project" value="UniProtKB-KW"/>
</dbReference>
<protein>
    <submittedName>
        <fullName evidence="11">ATP-binding cassette domain-containing protein</fullName>
    </submittedName>
</protein>
<reference evidence="11 12" key="1">
    <citation type="submission" date="2022-04" db="EMBL/GenBank/DDBJ databases">
        <authorList>
            <person name="Grouzdev D.S."/>
            <person name="Pantiukh K.S."/>
            <person name="Krutkina M.S."/>
        </authorList>
    </citation>
    <scope>NUCLEOTIDE SEQUENCE [LARGE SCALE GENOMIC DNA]</scope>
    <source>
        <strain evidence="11 12">6x-1</strain>
    </source>
</reference>
<evidence type="ECO:0000256" key="2">
    <source>
        <dbReference type="ARBA" id="ARBA00005417"/>
    </source>
</evidence>
<evidence type="ECO:0000256" key="6">
    <source>
        <dbReference type="ARBA" id="ARBA00022989"/>
    </source>
</evidence>
<sequence>MSRGSRGSARSLFAVLRLFLAERRGPLLCGVLLAALTLLAGTGLLALSGWFITATAIAGLSSATALAFDVFAPSAGIRLAALTRTGARYGERLVTHDATLAVLAGLRERLFRGWAAPRAAGRLADRPAGLLFRLTLDIDALDSLYLRALLPAAAAAMVTLASIVLIGLIDLHTGLVFGLIVLGLGVLVPALGLRAARRPSRRRAHALEVLRARTIDLVAGQTELAMTGRLTPQRAAIAAADARLEQADDDLNRAETLMSSAFAIGGAGLLALMLVLAAHLVEADRIDAPAAALLLLVALAAFDPLGALRRGVVEFGRMLVAAGRIAPRLKPTEPEAAPASPGPGVAVRLTGADIAPAGAIRPVVLGADLAIGVGERVALIGASGAGKSTLIAAIAGEAGLEAGRLEALPATLLTQRTELFQDTIGGNLRIAKPDAEDFQLFDALRAAGLIEVIEALPRRLDSSLGEAALGLSGGQARRLALARLFLRPTPLWLLDEPTEGLDGTTARDVLARLAEQAAGRTLVIATHLRREAEIADRVVVLADGRLTASARRGEAAFAEALATLRED</sequence>
<evidence type="ECO:0000259" key="9">
    <source>
        <dbReference type="PROSITE" id="PS50893"/>
    </source>
</evidence>
<keyword evidence="5 11" id="KW-0067">ATP-binding</keyword>
<dbReference type="SUPFAM" id="SSF52540">
    <property type="entry name" value="P-loop containing nucleoside triphosphate hydrolases"/>
    <property type="match status" value="1"/>
</dbReference>
<dbReference type="PROSITE" id="PS50929">
    <property type="entry name" value="ABC_TM1F"/>
    <property type="match status" value="1"/>
</dbReference>
<name>A0ABT0DB14_9HYPH</name>
<evidence type="ECO:0000259" key="10">
    <source>
        <dbReference type="PROSITE" id="PS50929"/>
    </source>
</evidence>
<dbReference type="Gene3D" id="3.40.50.300">
    <property type="entry name" value="P-loop containing nucleotide triphosphate hydrolases"/>
    <property type="match status" value="1"/>
</dbReference>
<organism evidence="11 12">
    <name type="scientific">Ancylobacter crimeensis</name>
    <dbReference type="NCBI Taxonomy" id="2579147"/>
    <lineage>
        <taxon>Bacteria</taxon>
        <taxon>Pseudomonadati</taxon>
        <taxon>Pseudomonadota</taxon>
        <taxon>Alphaproteobacteria</taxon>
        <taxon>Hyphomicrobiales</taxon>
        <taxon>Xanthobacteraceae</taxon>
        <taxon>Ancylobacter</taxon>
    </lineage>
</organism>